<dbReference type="GeneID" id="36516455"/>
<dbReference type="EMBL" id="NDIQ01000021">
    <property type="protein sequence ID" value="PRT55087.1"/>
    <property type="molecule type" value="Genomic_DNA"/>
</dbReference>
<evidence type="ECO:0000256" key="1">
    <source>
        <dbReference type="ARBA" id="ARBA00004141"/>
    </source>
</evidence>
<dbReference type="STRING" id="45607.A0A2T0FJG2"/>
<evidence type="ECO:0000256" key="10">
    <source>
        <dbReference type="SAM" id="Phobius"/>
    </source>
</evidence>
<accession>A0A2T0FJG2</accession>
<evidence type="ECO:0000256" key="3">
    <source>
        <dbReference type="ARBA" id="ARBA00022448"/>
    </source>
</evidence>
<feature type="transmembrane region" description="Helical" evidence="10">
    <location>
        <begin position="127"/>
        <end position="155"/>
    </location>
</feature>
<dbReference type="Proteomes" id="UP000238350">
    <property type="component" value="Unassembled WGS sequence"/>
</dbReference>
<organism evidence="11 12">
    <name type="scientific">Wickerhamiella sorbophila</name>
    <dbReference type="NCBI Taxonomy" id="45607"/>
    <lineage>
        <taxon>Eukaryota</taxon>
        <taxon>Fungi</taxon>
        <taxon>Dikarya</taxon>
        <taxon>Ascomycota</taxon>
        <taxon>Saccharomycotina</taxon>
        <taxon>Dipodascomycetes</taxon>
        <taxon>Dipodascales</taxon>
        <taxon>Trichomonascaceae</taxon>
        <taxon>Wickerhamiella</taxon>
    </lineage>
</organism>
<comment type="similarity">
    <text evidence="2 9">Belongs to the mitochondrial carrier (TC 2.A.29) family.</text>
</comment>
<keyword evidence="4 8" id="KW-0812">Transmembrane</keyword>
<feature type="transmembrane region" description="Helical" evidence="10">
    <location>
        <begin position="85"/>
        <end position="106"/>
    </location>
</feature>
<feature type="transmembrane region" description="Helical" evidence="10">
    <location>
        <begin position="175"/>
        <end position="199"/>
    </location>
</feature>
<proteinExistence type="inferred from homology"/>
<feature type="transmembrane region" description="Helical" evidence="10">
    <location>
        <begin position="44"/>
        <end position="65"/>
    </location>
</feature>
<comment type="caution">
    <text evidence="11">The sequence shown here is derived from an EMBL/GenBank/DDBJ whole genome shotgun (WGS) entry which is preliminary data.</text>
</comment>
<keyword evidence="6 10" id="KW-1133">Transmembrane helix</keyword>
<feature type="repeat" description="Solcar" evidence="8">
    <location>
        <begin position="177"/>
        <end position="267"/>
    </location>
</feature>
<keyword evidence="7 8" id="KW-0472">Membrane</keyword>
<evidence type="ECO:0000256" key="4">
    <source>
        <dbReference type="ARBA" id="ARBA00022692"/>
    </source>
</evidence>
<dbReference type="Pfam" id="PF00153">
    <property type="entry name" value="Mito_carr"/>
    <property type="match status" value="2"/>
</dbReference>
<evidence type="ECO:0000256" key="6">
    <source>
        <dbReference type="ARBA" id="ARBA00022989"/>
    </source>
</evidence>
<evidence type="ECO:0000256" key="2">
    <source>
        <dbReference type="ARBA" id="ARBA00006375"/>
    </source>
</evidence>
<gene>
    <name evidence="11" type="ORF">B9G98_02707</name>
</gene>
<dbReference type="InterPro" id="IPR018108">
    <property type="entry name" value="MCP_transmembrane"/>
</dbReference>
<feature type="repeat" description="Solcar" evidence="8">
    <location>
        <begin position="80"/>
        <end position="163"/>
    </location>
</feature>
<evidence type="ECO:0000313" key="11">
    <source>
        <dbReference type="EMBL" id="PRT55087.1"/>
    </source>
</evidence>
<sequence>MDVETVGASVVASVASKVVFHPIDTIRTLKQASVVRRKVPLRMYWNGLVPSTMFAVPGFTAYLVAYRQTKTWLSSTLGATSITNYVISGAMAEVASSFIWTPMEVLKGRMQISSTRQRMRTVMKDIYLNEGLVGFFRGYWMGIVVFLPHSVVWWVSYENVKLALTNAWPNPNMFLLNNMMAAGSASVTAGTFTNFLDVIKTRQQLAYSREIGGLRPDDKHGVLRVAYNLIKEGGIFRAVFKGLGSRLVCAVPSSMFTMAIVEMMHPDPNFQLAAAQPELDP</sequence>
<dbReference type="GO" id="GO:0016020">
    <property type="term" value="C:membrane"/>
    <property type="evidence" value="ECO:0007669"/>
    <property type="project" value="UniProtKB-SubCell"/>
</dbReference>
<reference evidence="11 12" key="1">
    <citation type="submission" date="2017-04" db="EMBL/GenBank/DDBJ databases">
        <title>Genome sequencing of [Candida] sorbophila.</title>
        <authorList>
            <person name="Ahn J.O."/>
        </authorList>
    </citation>
    <scope>NUCLEOTIDE SEQUENCE [LARGE SCALE GENOMIC DNA]</scope>
    <source>
        <strain evidence="11 12">DS02</strain>
    </source>
</reference>
<evidence type="ECO:0000256" key="9">
    <source>
        <dbReference type="RuleBase" id="RU000488"/>
    </source>
</evidence>
<evidence type="ECO:0000256" key="8">
    <source>
        <dbReference type="PROSITE-ProRule" id="PRU00282"/>
    </source>
</evidence>
<dbReference type="AlphaFoldDB" id="A0A2T0FJG2"/>
<dbReference type="SUPFAM" id="SSF103506">
    <property type="entry name" value="Mitochondrial carrier"/>
    <property type="match status" value="1"/>
</dbReference>
<keyword evidence="5" id="KW-0677">Repeat</keyword>
<dbReference type="PANTHER" id="PTHR45667">
    <property type="entry name" value="S-ADENOSYLMETHIONINE MITOCHONDRIAL CARRIER PROTEIN"/>
    <property type="match status" value="1"/>
</dbReference>
<evidence type="ECO:0000256" key="5">
    <source>
        <dbReference type="ARBA" id="ARBA00022737"/>
    </source>
</evidence>
<name>A0A2T0FJG2_9ASCO</name>
<keyword evidence="3 9" id="KW-0813">Transport</keyword>
<dbReference type="OrthoDB" id="428293at2759"/>
<evidence type="ECO:0000313" key="12">
    <source>
        <dbReference type="Proteomes" id="UP000238350"/>
    </source>
</evidence>
<evidence type="ECO:0000256" key="7">
    <source>
        <dbReference type="ARBA" id="ARBA00023136"/>
    </source>
</evidence>
<dbReference type="RefSeq" id="XP_024665032.1">
    <property type="nucleotide sequence ID" value="XM_024809264.1"/>
</dbReference>
<dbReference type="InterPro" id="IPR023395">
    <property type="entry name" value="MCP_dom_sf"/>
</dbReference>
<dbReference type="PROSITE" id="PS50920">
    <property type="entry name" value="SOLCAR"/>
    <property type="match status" value="2"/>
</dbReference>
<keyword evidence="12" id="KW-1185">Reference proteome</keyword>
<protein>
    <submittedName>
        <fullName evidence="11">Putative mitochondrial carrier C4G8.08</fullName>
    </submittedName>
</protein>
<dbReference type="Gene3D" id="1.50.40.10">
    <property type="entry name" value="Mitochondrial carrier domain"/>
    <property type="match status" value="1"/>
</dbReference>
<comment type="subcellular location">
    <subcellularLocation>
        <location evidence="1">Membrane</location>
        <topology evidence="1">Multi-pass membrane protein</topology>
    </subcellularLocation>
</comment>